<feature type="region of interest" description="Disordered" evidence="1">
    <location>
        <begin position="1"/>
        <end position="24"/>
    </location>
</feature>
<evidence type="ECO:0000256" key="1">
    <source>
        <dbReference type="SAM" id="MobiDB-lite"/>
    </source>
</evidence>
<reference evidence="2 3" key="1">
    <citation type="journal article" date="2019" name="Int. J. Syst. Evol. Microbiol.">
        <title>The Global Catalogue of Microorganisms (GCM) 10K type strain sequencing project: providing services to taxonomists for standard genome sequencing and annotation.</title>
        <authorList>
            <consortium name="The Broad Institute Genomics Platform"/>
            <consortium name="The Broad Institute Genome Sequencing Center for Infectious Disease"/>
            <person name="Wu L."/>
            <person name="Ma J."/>
        </authorList>
    </citation>
    <scope>NUCLEOTIDE SEQUENCE [LARGE SCALE GENOMIC DNA]</scope>
    <source>
        <strain evidence="2 3">JCM 14718</strain>
    </source>
</reference>
<dbReference type="Proteomes" id="UP001500618">
    <property type="component" value="Unassembled WGS sequence"/>
</dbReference>
<evidence type="ECO:0000313" key="2">
    <source>
        <dbReference type="EMBL" id="GAA1690161.1"/>
    </source>
</evidence>
<dbReference type="EMBL" id="BAAANY010000017">
    <property type="protein sequence ID" value="GAA1690161.1"/>
    <property type="molecule type" value="Genomic_DNA"/>
</dbReference>
<feature type="region of interest" description="Disordered" evidence="1">
    <location>
        <begin position="75"/>
        <end position="94"/>
    </location>
</feature>
<organism evidence="2 3">
    <name type="scientific">Fodinicola feengrottensis</name>
    <dbReference type="NCBI Taxonomy" id="435914"/>
    <lineage>
        <taxon>Bacteria</taxon>
        <taxon>Bacillati</taxon>
        <taxon>Actinomycetota</taxon>
        <taxon>Actinomycetes</taxon>
        <taxon>Mycobacteriales</taxon>
        <taxon>Fodinicola</taxon>
    </lineage>
</organism>
<dbReference type="RefSeq" id="WP_344312284.1">
    <property type="nucleotide sequence ID" value="NZ_BAAANY010000017.1"/>
</dbReference>
<sequence>MAGNESSEFARQVDSAYDLGRRHGQEAEAERIGKAVAVMAQQYSNADDGFGWQAGAWQALDDVLRLIVQPAISDRRLGDPAPVRPTVSIPRPTQ</sequence>
<comment type="caution">
    <text evidence="2">The sequence shown here is derived from an EMBL/GenBank/DDBJ whole genome shotgun (WGS) entry which is preliminary data.</text>
</comment>
<name>A0ABN2HM65_9ACTN</name>
<evidence type="ECO:0000313" key="3">
    <source>
        <dbReference type="Proteomes" id="UP001500618"/>
    </source>
</evidence>
<accession>A0ABN2HM65</accession>
<gene>
    <name evidence="2" type="ORF">GCM10009765_44420</name>
</gene>
<proteinExistence type="predicted"/>
<protein>
    <submittedName>
        <fullName evidence="2">Uncharacterized protein</fullName>
    </submittedName>
</protein>
<keyword evidence="3" id="KW-1185">Reference proteome</keyword>